<accession>A0A3D6BUJ6</accession>
<feature type="non-terminal residue" evidence="1">
    <location>
        <position position="1"/>
    </location>
</feature>
<comment type="caution">
    <text evidence="1">The sequence shown here is derived from an EMBL/GenBank/DDBJ whole genome shotgun (WGS) entry which is preliminary data.</text>
</comment>
<name>A0A3D6BUJ6_9FLAO</name>
<sequence>LVFRCCWTGGHYYDQGEKRFYYPPKFERMFNGFHVPIQKIISYDYWSKLRNFLDGYERSFSLCKSQCGKIVSSIEKTEENLKTGEKTVFDSSNQWGN</sequence>
<dbReference type="Proteomes" id="UP000263268">
    <property type="component" value="Unassembled WGS sequence"/>
</dbReference>
<evidence type="ECO:0000313" key="1">
    <source>
        <dbReference type="EMBL" id="HCY82893.1"/>
    </source>
</evidence>
<organism evidence="1 2">
    <name type="scientific">Xanthomarina gelatinilytica</name>
    <dbReference type="NCBI Taxonomy" id="1137281"/>
    <lineage>
        <taxon>Bacteria</taxon>
        <taxon>Pseudomonadati</taxon>
        <taxon>Bacteroidota</taxon>
        <taxon>Flavobacteriia</taxon>
        <taxon>Flavobacteriales</taxon>
        <taxon>Flavobacteriaceae</taxon>
        <taxon>Xanthomarina</taxon>
    </lineage>
</organism>
<dbReference type="AlphaFoldDB" id="A0A3D6BUJ6"/>
<gene>
    <name evidence="1" type="ORF">DHV22_15505</name>
</gene>
<evidence type="ECO:0000313" key="2">
    <source>
        <dbReference type="Proteomes" id="UP000263268"/>
    </source>
</evidence>
<reference evidence="1 2" key="1">
    <citation type="journal article" date="2018" name="Nat. Biotechnol.">
        <title>A standardized bacterial taxonomy based on genome phylogeny substantially revises the tree of life.</title>
        <authorList>
            <person name="Parks D.H."/>
            <person name="Chuvochina M."/>
            <person name="Waite D.W."/>
            <person name="Rinke C."/>
            <person name="Skarshewski A."/>
            <person name="Chaumeil P.A."/>
            <person name="Hugenholtz P."/>
        </authorList>
    </citation>
    <scope>NUCLEOTIDE SEQUENCE [LARGE SCALE GENOMIC DNA]</scope>
    <source>
        <strain evidence="1">UBA10227</strain>
    </source>
</reference>
<proteinExistence type="predicted"/>
<protein>
    <submittedName>
        <fullName evidence="1">Uncharacterized protein</fullName>
    </submittedName>
</protein>
<dbReference type="EMBL" id="DPRK01000249">
    <property type="protein sequence ID" value="HCY82893.1"/>
    <property type="molecule type" value="Genomic_DNA"/>
</dbReference>